<sequence length="69" mass="7248">MNPTKEIVLLERARLGLIHTLVILDAANRLSPPDTVDVNSLMGAARDLLGCHLEEIDSALASISAGGAK</sequence>
<reference evidence="1" key="1">
    <citation type="submission" date="2022-09" db="EMBL/GenBank/DDBJ databases">
        <title>Intensive care unit water sources are persistently colonized with multi-drug resistant bacteria and are the site of extensive horizontal gene transfer of antibiotic resistance genes.</title>
        <authorList>
            <person name="Diorio-Toth L."/>
        </authorList>
    </citation>
    <scope>NUCLEOTIDE SEQUENCE</scope>
    <source>
        <strain evidence="1">GD03676</strain>
    </source>
</reference>
<dbReference type="AlphaFoldDB" id="A0AA42WEQ5"/>
<dbReference type="RefSeq" id="WP_280028058.1">
    <property type="nucleotide sequence ID" value="NZ_JAOCKG010000008.1"/>
</dbReference>
<dbReference type="EMBL" id="JAOCKG010000008">
    <property type="protein sequence ID" value="MDH2052557.1"/>
    <property type="molecule type" value="Genomic_DNA"/>
</dbReference>
<proteinExistence type="predicted"/>
<organism evidence="1 2">
    <name type="scientific">Achromobacter marplatensis</name>
    <dbReference type="NCBI Taxonomy" id="470868"/>
    <lineage>
        <taxon>Bacteria</taxon>
        <taxon>Pseudomonadati</taxon>
        <taxon>Pseudomonadota</taxon>
        <taxon>Betaproteobacteria</taxon>
        <taxon>Burkholderiales</taxon>
        <taxon>Alcaligenaceae</taxon>
        <taxon>Achromobacter</taxon>
    </lineage>
</organism>
<evidence type="ECO:0000313" key="2">
    <source>
        <dbReference type="Proteomes" id="UP001161276"/>
    </source>
</evidence>
<evidence type="ECO:0000313" key="1">
    <source>
        <dbReference type="EMBL" id="MDH2052557.1"/>
    </source>
</evidence>
<protein>
    <submittedName>
        <fullName evidence="1">Uncharacterized protein</fullName>
    </submittedName>
</protein>
<accession>A0AA42WEQ5</accession>
<gene>
    <name evidence="1" type="ORF">N5K24_19290</name>
</gene>
<dbReference type="Proteomes" id="UP001161276">
    <property type="component" value="Unassembled WGS sequence"/>
</dbReference>
<comment type="caution">
    <text evidence="1">The sequence shown here is derived from an EMBL/GenBank/DDBJ whole genome shotgun (WGS) entry which is preliminary data.</text>
</comment>
<name>A0AA42WEQ5_9BURK</name>